<evidence type="ECO:0000313" key="2">
    <source>
        <dbReference type="EMBL" id="AWY08085.1"/>
    </source>
</evidence>
<dbReference type="Pfam" id="PF20274">
    <property type="entry name" value="cREC_REC"/>
    <property type="match status" value="1"/>
</dbReference>
<protein>
    <recommendedName>
        <fullName evidence="1">Cyclic-phosphate processing Receiver domain-containing protein</fullName>
    </recommendedName>
</protein>
<dbReference type="InterPro" id="IPR046909">
    <property type="entry name" value="cREC_REC"/>
</dbReference>
<accession>A0A2Z4QCW9</accession>
<name>A0A2Z4QCW9_9CAUD</name>
<proteinExistence type="predicted"/>
<dbReference type="Proteomes" id="UP000250540">
    <property type="component" value="Segment"/>
</dbReference>
<organism evidence="2 3">
    <name type="scientific">Klebsiella phage ZCKP1</name>
    <dbReference type="NCBI Taxonomy" id="2201417"/>
    <lineage>
        <taxon>Viruses</taxon>
        <taxon>Duplodnaviria</taxon>
        <taxon>Heunggongvirae</taxon>
        <taxon>Uroviricota</taxon>
        <taxon>Caudoviricetes</taxon>
        <taxon>Stephanstirmvirinae</taxon>
        <taxon>Phapecoctavirus</taxon>
        <taxon>Phapecoctavirus ZCKP1</taxon>
        <taxon>Klebsiella virus ZCKP1</taxon>
    </lineage>
</organism>
<dbReference type="GeneID" id="54993926"/>
<dbReference type="RefSeq" id="YP_009803363.1">
    <property type="nucleotide sequence ID" value="NC_047994.1"/>
</dbReference>
<feature type="domain" description="Cyclic-phosphate processing Receiver" evidence="1">
    <location>
        <begin position="4"/>
        <end position="100"/>
    </location>
</feature>
<reference evidence="2 3" key="1">
    <citation type="submission" date="2018-04" db="EMBL/GenBank/DDBJ databases">
        <title>Bacteriophage ZCKP1: a potential treatment for Klebsiella pneumoniae isolated from Egyptian diabetic foot patients.</title>
        <authorList>
            <person name="Taha O.A."/>
            <person name="Connerton P.L."/>
            <person name="Connerton I.F."/>
            <person name="El-Shibiny A."/>
        </authorList>
    </citation>
    <scope>NUCLEOTIDE SEQUENCE [LARGE SCALE GENOMIC DNA]</scope>
</reference>
<evidence type="ECO:0000259" key="1">
    <source>
        <dbReference type="Pfam" id="PF20274"/>
    </source>
</evidence>
<keyword evidence="3" id="KW-1185">Reference proteome</keyword>
<dbReference type="KEGG" id="vg:54993926"/>
<dbReference type="EMBL" id="MH252123">
    <property type="protein sequence ID" value="AWY08085.1"/>
    <property type="molecule type" value="Genomic_DNA"/>
</dbReference>
<sequence length="118" mass="13687">MGTIIWLDDLRDPKDYGCPDAIWFKTSQELLASRYMNEVQKGYRFVDEWHFDNDLGEDSDQDGYDVFLCLEELLAFGKPCFGSPTIFVHTSNPAAGDKFMLAKESMLRYGIKMIRVHY</sequence>
<evidence type="ECO:0000313" key="3">
    <source>
        <dbReference type="Proteomes" id="UP000250540"/>
    </source>
</evidence>